<dbReference type="Proteomes" id="UP000547614">
    <property type="component" value="Unassembled WGS sequence"/>
</dbReference>
<feature type="region of interest" description="Disordered" evidence="1">
    <location>
        <begin position="1"/>
        <end position="37"/>
    </location>
</feature>
<feature type="compositionally biased region" description="Polar residues" evidence="1">
    <location>
        <begin position="11"/>
        <end position="20"/>
    </location>
</feature>
<proteinExistence type="predicted"/>
<evidence type="ECO:0000256" key="1">
    <source>
        <dbReference type="SAM" id="MobiDB-lite"/>
    </source>
</evidence>
<comment type="caution">
    <text evidence="2">The sequence shown here is derived from an EMBL/GenBank/DDBJ whole genome shotgun (WGS) entry which is preliminary data.</text>
</comment>
<name>A0A839V1H3_9GAMM</name>
<reference evidence="2 3" key="1">
    <citation type="submission" date="2020-08" db="EMBL/GenBank/DDBJ databases">
        <title>Genomic Encyclopedia of Type Strains, Phase III (KMG-III): the genomes of soil and plant-associated and newly described type strains.</title>
        <authorList>
            <person name="Whitman W."/>
        </authorList>
    </citation>
    <scope>NUCLEOTIDE SEQUENCE [LARGE SCALE GENOMIC DNA]</scope>
    <source>
        <strain evidence="2 3">CECT 7282</strain>
    </source>
</reference>
<dbReference type="RefSeq" id="WP_183323744.1">
    <property type="nucleotide sequence ID" value="NZ_JACHXP010000001.1"/>
</dbReference>
<dbReference type="AlphaFoldDB" id="A0A839V1H3"/>
<organism evidence="2 3">
    <name type="scientific">Halomonas cerina</name>
    <dbReference type="NCBI Taxonomy" id="447424"/>
    <lineage>
        <taxon>Bacteria</taxon>
        <taxon>Pseudomonadati</taxon>
        <taxon>Pseudomonadota</taxon>
        <taxon>Gammaproteobacteria</taxon>
        <taxon>Oceanospirillales</taxon>
        <taxon>Halomonadaceae</taxon>
        <taxon>Halomonas</taxon>
    </lineage>
</organism>
<dbReference type="EMBL" id="JACHXP010000001">
    <property type="protein sequence ID" value="MBB3189041.1"/>
    <property type="molecule type" value="Genomic_DNA"/>
</dbReference>
<gene>
    <name evidence="2" type="ORF">FHR94_000259</name>
</gene>
<evidence type="ECO:0000313" key="2">
    <source>
        <dbReference type="EMBL" id="MBB3189041.1"/>
    </source>
</evidence>
<sequence>MNKQPAIHSPRSPSGVSHLSTAHRMAATRRDQDDGPMTVEQAANARRAVEYLARRNGLKAPLLQIWKVRS</sequence>
<evidence type="ECO:0000313" key="3">
    <source>
        <dbReference type="Proteomes" id="UP000547614"/>
    </source>
</evidence>
<accession>A0A839V1H3</accession>
<protein>
    <submittedName>
        <fullName evidence="2">Uncharacterized protein</fullName>
    </submittedName>
</protein>
<keyword evidence="3" id="KW-1185">Reference proteome</keyword>